<dbReference type="PANTHER" id="PTHR12967">
    <property type="entry name" value="PROTEIN SHQ1 HOMOLOG"/>
    <property type="match status" value="1"/>
</dbReference>
<dbReference type="InterPro" id="IPR039742">
    <property type="entry name" value="Shq1"/>
</dbReference>
<dbReference type="InterPro" id="IPR048696">
    <property type="entry name" value="SHQ1-like_CS"/>
</dbReference>
<feature type="domain" description="Shq1 C-terminal" evidence="2">
    <location>
        <begin position="215"/>
        <end position="394"/>
    </location>
</feature>
<dbReference type="Gene3D" id="2.60.40.790">
    <property type="match status" value="1"/>
</dbReference>
<dbReference type="AlphaFoldDB" id="A0A4V1IRM1"/>
<reference evidence="5" key="1">
    <citation type="journal article" date="2018" name="Nat. Microbiol.">
        <title>Leveraging single-cell genomics to expand the fungal tree of life.</title>
        <authorList>
            <person name="Ahrendt S.R."/>
            <person name="Quandt C.A."/>
            <person name="Ciobanu D."/>
            <person name="Clum A."/>
            <person name="Salamov A."/>
            <person name="Andreopoulos B."/>
            <person name="Cheng J.F."/>
            <person name="Woyke T."/>
            <person name="Pelin A."/>
            <person name="Henrissat B."/>
            <person name="Reynolds N.K."/>
            <person name="Benny G.L."/>
            <person name="Smith M.E."/>
            <person name="James T.Y."/>
            <person name="Grigoriev I.V."/>
        </authorList>
    </citation>
    <scope>NUCLEOTIDE SEQUENCE [LARGE SCALE GENOMIC DNA]</scope>
</reference>
<evidence type="ECO:0000259" key="2">
    <source>
        <dbReference type="Pfam" id="PF04925"/>
    </source>
</evidence>
<evidence type="ECO:0000313" key="5">
    <source>
        <dbReference type="Proteomes" id="UP000269721"/>
    </source>
</evidence>
<gene>
    <name evidence="4" type="ORF">BDK51DRAFT_21642</name>
</gene>
<keyword evidence="5" id="KW-1185">Reference proteome</keyword>
<dbReference type="InterPro" id="IPR008978">
    <property type="entry name" value="HSP20-like_chaperone"/>
</dbReference>
<dbReference type="GO" id="GO:0005654">
    <property type="term" value="C:nucleoplasm"/>
    <property type="evidence" value="ECO:0007669"/>
    <property type="project" value="TreeGrafter"/>
</dbReference>
<dbReference type="Pfam" id="PF21413">
    <property type="entry name" value="SHQ1-like_CS"/>
    <property type="match status" value="1"/>
</dbReference>
<accession>A0A4V1IRM1</accession>
<evidence type="ECO:0000259" key="3">
    <source>
        <dbReference type="Pfam" id="PF21413"/>
    </source>
</evidence>
<feature type="domain" description="SHQ1-like CS" evidence="3">
    <location>
        <begin position="18"/>
        <end position="59"/>
    </location>
</feature>
<dbReference type="Pfam" id="PF04925">
    <property type="entry name" value="SHQ1"/>
    <property type="match status" value="1"/>
</dbReference>
<comment type="similarity">
    <text evidence="1">Belongs to the SHQ1 family.</text>
</comment>
<proteinExistence type="inferred from homology"/>
<dbReference type="Proteomes" id="UP000269721">
    <property type="component" value="Unassembled WGS sequence"/>
</dbReference>
<sequence>MLAALPELGHSKREACNPLVEDGREKATYDVASGEITVLLPKATPGLHFPDLDLLTKLMATKGGPVPEPGAGVRGPLIQEMDAPAEGGADGMRVEDSDDEEEEFNWETPQSLPKSLTGARYGFNNAYSGFSAHVTELAKDVLDITDVDTSTPETRRQDRIEREEMKFDEDYYMGDFMNDEEIMRLRKFKPATWTALKKIQKARLNEPALKPLPEESSNPSVAFTEKELEQMRKLPNKSFLIDDERSIYLGLVDIIFAYCYNHRTTEGENTVESAWTICKLSSTLSALETFSTLRETLTAGARRALCYPLYRHFGLVERVIEDVAVVFKLGRRALLRALLEVKELVEKDEACYVLGKLYLEDYCVWVQKASDKTVRSLATELNHVKLLRSEVGFPLEELEKLARECGVEEEGE</sequence>
<name>A0A4V1IRM1_9FUNG</name>
<protein>
    <submittedName>
        <fullName evidence="4">SHQ1 protein-domain-containing protein</fullName>
    </submittedName>
</protein>
<evidence type="ECO:0000256" key="1">
    <source>
        <dbReference type="ARBA" id="ARBA00005607"/>
    </source>
</evidence>
<dbReference type="GO" id="GO:0051082">
    <property type="term" value="F:unfolded protein binding"/>
    <property type="evidence" value="ECO:0007669"/>
    <property type="project" value="TreeGrafter"/>
</dbReference>
<organism evidence="4 5">
    <name type="scientific">Blyttiomyces helicus</name>
    <dbReference type="NCBI Taxonomy" id="388810"/>
    <lineage>
        <taxon>Eukaryota</taxon>
        <taxon>Fungi</taxon>
        <taxon>Fungi incertae sedis</taxon>
        <taxon>Chytridiomycota</taxon>
        <taxon>Chytridiomycota incertae sedis</taxon>
        <taxon>Chytridiomycetes</taxon>
        <taxon>Chytridiomycetes incertae sedis</taxon>
        <taxon>Blyttiomyces</taxon>
    </lineage>
</organism>
<dbReference type="InterPro" id="IPR007009">
    <property type="entry name" value="Shq1_C"/>
</dbReference>
<evidence type="ECO:0000313" key="4">
    <source>
        <dbReference type="EMBL" id="RKO90537.1"/>
    </source>
</evidence>
<dbReference type="EMBL" id="KZ995507">
    <property type="protein sequence ID" value="RKO90537.1"/>
    <property type="molecule type" value="Genomic_DNA"/>
</dbReference>
<dbReference type="OrthoDB" id="73639at2759"/>
<dbReference type="GO" id="GO:0000493">
    <property type="term" value="P:box H/ACA snoRNP assembly"/>
    <property type="evidence" value="ECO:0007669"/>
    <property type="project" value="InterPro"/>
</dbReference>
<dbReference type="PANTHER" id="PTHR12967:SF0">
    <property type="entry name" value="PROTEIN SHQ1 HOMOLOG"/>
    <property type="match status" value="1"/>
</dbReference>
<dbReference type="GO" id="GO:0005737">
    <property type="term" value="C:cytoplasm"/>
    <property type="evidence" value="ECO:0007669"/>
    <property type="project" value="TreeGrafter"/>
</dbReference>